<evidence type="ECO:0000313" key="8">
    <source>
        <dbReference type="Proteomes" id="UP000005408"/>
    </source>
</evidence>
<feature type="region of interest" description="Disordered" evidence="3">
    <location>
        <begin position="174"/>
        <end position="198"/>
    </location>
</feature>
<keyword evidence="1" id="KW-1015">Disulfide bond</keyword>
<evidence type="ECO:0000256" key="1">
    <source>
        <dbReference type="ARBA" id="ARBA00023157"/>
    </source>
</evidence>
<feature type="domain" description="Sushi" evidence="6">
    <location>
        <begin position="26"/>
        <end position="84"/>
    </location>
</feature>
<comment type="caution">
    <text evidence="2">Lacks conserved residue(s) required for the propagation of feature annotation.</text>
</comment>
<dbReference type="InterPro" id="IPR035976">
    <property type="entry name" value="Sushi/SCR/CCP_sf"/>
</dbReference>
<keyword evidence="5" id="KW-0732">Signal</keyword>
<protein>
    <recommendedName>
        <fullName evidence="6">Sushi domain-containing protein</fullName>
    </recommendedName>
</protein>
<keyword evidence="2" id="KW-0768">Sushi</keyword>
<feature type="chain" id="PRO_5042431250" description="Sushi domain-containing protein" evidence="5">
    <location>
        <begin position="19"/>
        <end position="214"/>
    </location>
</feature>
<dbReference type="EnsemblMetazoa" id="G23124.1">
    <property type="protein sequence ID" value="G23124.1:cds"/>
    <property type="gene ID" value="G23124"/>
</dbReference>
<evidence type="ECO:0000259" key="6">
    <source>
        <dbReference type="PROSITE" id="PS50923"/>
    </source>
</evidence>
<accession>A0A8W8KAN3</accession>
<dbReference type="PROSITE" id="PS50923">
    <property type="entry name" value="SUSHI"/>
    <property type="match status" value="1"/>
</dbReference>
<organism evidence="7 8">
    <name type="scientific">Magallana gigas</name>
    <name type="common">Pacific oyster</name>
    <name type="synonym">Crassostrea gigas</name>
    <dbReference type="NCBI Taxonomy" id="29159"/>
    <lineage>
        <taxon>Eukaryota</taxon>
        <taxon>Metazoa</taxon>
        <taxon>Spiralia</taxon>
        <taxon>Lophotrochozoa</taxon>
        <taxon>Mollusca</taxon>
        <taxon>Bivalvia</taxon>
        <taxon>Autobranchia</taxon>
        <taxon>Pteriomorphia</taxon>
        <taxon>Ostreida</taxon>
        <taxon>Ostreoidea</taxon>
        <taxon>Ostreidae</taxon>
        <taxon>Magallana</taxon>
    </lineage>
</organism>
<keyword evidence="8" id="KW-1185">Reference proteome</keyword>
<keyword evidence="4" id="KW-0472">Membrane</keyword>
<reference evidence="7" key="1">
    <citation type="submission" date="2022-08" db="UniProtKB">
        <authorList>
            <consortium name="EnsemblMetazoa"/>
        </authorList>
    </citation>
    <scope>IDENTIFICATION</scope>
    <source>
        <strain evidence="7">05x7-T-G4-1.051#20</strain>
    </source>
</reference>
<evidence type="ECO:0000256" key="2">
    <source>
        <dbReference type="PROSITE-ProRule" id="PRU00302"/>
    </source>
</evidence>
<dbReference type="EnsemblMetazoa" id="G23124.2">
    <property type="protein sequence ID" value="G23124.2:cds"/>
    <property type="gene ID" value="G23124"/>
</dbReference>
<evidence type="ECO:0000256" key="3">
    <source>
        <dbReference type="SAM" id="MobiDB-lite"/>
    </source>
</evidence>
<feature type="transmembrane region" description="Helical" evidence="4">
    <location>
        <begin position="99"/>
        <end position="118"/>
    </location>
</feature>
<dbReference type="AlphaFoldDB" id="A0A8W8KAN3"/>
<keyword evidence="4" id="KW-0812">Transmembrane</keyword>
<dbReference type="InterPro" id="IPR000436">
    <property type="entry name" value="Sushi_SCR_CCP_dom"/>
</dbReference>
<proteinExistence type="predicted"/>
<evidence type="ECO:0000313" key="7">
    <source>
        <dbReference type="EnsemblMetazoa" id="G23124.2:cds"/>
    </source>
</evidence>
<evidence type="ECO:0000256" key="5">
    <source>
        <dbReference type="SAM" id="SignalP"/>
    </source>
</evidence>
<feature type="signal peptide" evidence="5">
    <location>
        <begin position="1"/>
        <end position="18"/>
    </location>
</feature>
<dbReference type="Proteomes" id="UP000005408">
    <property type="component" value="Unassembled WGS sequence"/>
</dbReference>
<sequence length="214" mass="24111">MEFTSVSFLLTVISIAICASNPSQDKRCSSHIPNGVLGRNCTGNVGSYCQVSCYHGYQLHNDVLGIYCNKDRRWSVIETKICQQVEENIPKKRSLTTEAVLGGAVTGFLSVCLTYIVIMMVKQKIKKINDNEDLSLHHRSSEQSRQNDYLETVAFVSSSRTPTTCVNEAEINRTEVKQDQEARKPEESTATQPNDKSKIHLYHNVFRKGSYENV</sequence>
<keyword evidence="4" id="KW-1133">Transmembrane helix</keyword>
<feature type="compositionally biased region" description="Basic and acidic residues" evidence="3">
    <location>
        <begin position="174"/>
        <end position="187"/>
    </location>
</feature>
<dbReference type="EnsemblMetazoa" id="G23124.3">
    <property type="protein sequence ID" value="G23124.3:cds"/>
    <property type="gene ID" value="G23124"/>
</dbReference>
<dbReference type="CDD" id="cd00033">
    <property type="entry name" value="CCP"/>
    <property type="match status" value="1"/>
</dbReference>
<dbReference type="Gene3D" id="2.10.70.10">
    <property type="entry name" value="Complement Module, domain 1"/>
    <property type="match status" value="1"/>
</dbReference>
<name>A0A8W8KAN3_MAGGI</name>
<dbReference type="SUPFAM" id="SSF57535">
    <property type="entry name" value="Complement control module/SCR domain"/>
    <property type="match status" value="1"/>
</dbReference>
<evidence type="ECO:0000256" key="4">
    <source>
        <dbReference type="SAM" id="Phobius"/>
    </source>
</evidence>